<feature type="transmembrane region" description="Helical" evidence="1">
    <location>
        <begin position="101"/>
        <end position="123"/>
    </location>
</feature>
<keyword evidence="3" id="KW-1185">Reference proteome</keyword>
<dbReference type="AlphaFoldDB" id="A0AAW1CHL7"/>
<dbReference type="EMBL" id="JAPXFL010000044">
    <property type="protein sequence ID" value="KAK9496859.1"/>
    <property type="molecule type" value="Genomic_DNA"/>
</dbReference>
<name>A0AAW1CHL7_9HEMI</name>
<gene>
    <name evidence="2" type="ORF">O3M35_012917</name>
</gene>
<evidence type="ECO:0000313" key="2">
    <source>
        <dbReference type="EMBL" id="KAK9496859.1"/>
    </source>
</evidence>
<proteinExistence type="predicted"/>
<comment type="caution">
    <text evidence="2">The sequence shown here is derived from an EMBL/GenBank/DDBJ whole genome shotgun (WGS) entry which is preliminary data.</text>
</comment>
<protein>
    <submittedName>
        <fullName evidence="2">Uncharacterized protein</fullName>
    </submittedName>
</protein>
<sequence>MLVGYTCQNSQCVCEQRELPSDTLFPQTSPCSQLRNYGETCHSDHDCFHSLPRDNLICANTEPKTCRCNRGRIWDVVSKRCYLIDDENPFIRDKFDPTRDVIIPSVILMTLGATAWLCFKLFCNCGKSWRRRRRANEVSRAIEEAQIPSVGPSQIIASYRVFGPVNSVDSRSTFPPCILLPAGPPPYEEALKHKVILSSYYPPPINNTPHVGHAQL</sequence>
<dbReference type="Proteomes" id="UP001461498">
    <property type="component" value="Unassembled WGS sequence"/>
</dbReference>
<keyword evidence="1" id="KW-0472">Membrane</keyword>
<keyword evidence="1" id="KW-1133">Transmembrane helix</keyword>
<reference evidence="2 3" key="1">
    <citation type="submission" date="2022-12" db="EMBL/GenBank/DDBJ databases">
        <title>Chromosome-level genome assembly of true bugs.</title>
        <authorList>
            <person name="Ma L."/>
            <person name="Li H."/>
        </authorList>
    </citation>
    <scope>NUCLEOTIDE SEQUENCE [LARGE SCALE GENOMIC DNA]</scope>
    <source>
        <strain evidence="2">Lab_2022b</strain>
    </source>
</reference>
<accession>A0AAW1CHL7</accession>
<organism evidence="2 3">
    <name type="scientific">Rhynocoris fuscipes</name>
    <dbReference type="NCBI Taxonomy" id="488301"/>
    <lineage>
        <taxon>Eukaryota</taxon>
        <taxon>Metazoa</taxon>
        <taxon>Ecdysozoa</taxon>
        <taxon>Arthropoda</taxon>
        <taxon>Hexapoda</taxon>
        <taxon>Insecta</taxon>
        <taxon>Pterygota</taxon>
        <taxon>Neoptera</taxon>
        <taxon>Paraneoptera</taxon>
        <taxon>Hemiptera</taxon>
        <taxon>Heteroptera</taxon>
        <taxon>Panheteroptera</taxon>
        <taxon>Cimicomorpha</taxon>
        <taxon>Reduviidae</taxon>
        <taxon>Harpactorinae</taxon>
        <taxon>Harpactorini</taxon>
        <taxon>Rhynocoris</taxon>
    </lineage>
</organism>
<evidence type="ECO:0000256" key="1">
    <source>
        <dbReference type="SAM" id="Phobius"/>
    </source>
</evidence>
<keyword evidence="1" id="KW-0812">Transmembrane</keyword>
<evidence type="ECO:0000313" key="3">
    <source>
        <dbReference type="Proteomes" id="UP001461498"/>
    </source>
</evidence>